<dbReference type="InterPro" id="IPR001849">
    <property type="entry name" value="PH_domain"/>
</dbReference>
<feature type="compositionally biased region" description="Gly residues" evidence="2">
    <location>
        <begin position="915"/>
        <end position="973"/>
    </location>
</feature>
<dbReference type="AlphaFoldDB" id="A0A835Z0T3"/>
<feature type="compositionally biased region" description="Basic and acidic residues" evidence="2">
    <location>
        <begin position="490"/>
        <end position="516"/>
    </location>
</feature>
<reference evidence="4" key="1">
    <citation type="submission" date="2021-02" db="EMBL/GenBank/DDBJ databases">
        <title>First Annotated Genome of the Yellow-green Alga Tribonema minus.</title>
        <authorList>
            <person name="Mahan K.M."/>
        </authorList>
    </citation>
    <scope>NUCLEOTIDE SEQUENCE</scope>
    <source>
        <strain evidence="4">UTEX B ZZ1240</strain>
    </source>
</reference>
<dbReference type="Pfam" id="PF00169">
    <property type="entry name" value="PH"/>
    <property type="match status" value="1"/>
</dbReference>
<feature type="region of interest" description="Disordered" evidence="2">
    <location>
        <begin position="732"/>
        <end position="755"/>
    </location>
</feature>
<feature type="region of interest" description="Disordered" evidence="2">
    <location>
        <begin position="619"/>
        <end position="666"/>
    </location>
</feature>
<comment type="caution">
    <text evidence="4">The sequence shown here is derived from an EMBL/GenBank/DDBJ whole genome shotgun (WGS) entry which is preliminary data.</text>
</comment>
<evidence type="ECO:0000256" key="2">
    <source>
        <dbReference type="SAM" id="MobiDB-lite"/>
    </source>
</evidence>
<dbReference type="PROSITE" id="PS50003">
    <property type="entry name" value="PH_DOMAIN"/>
    <property type="match status" value="1"/>
</dbReference>
<feature type="compositionally biased region" description="Basic and acidic residues" evidence="2">
    <location>
        <begin position="684"/>
        <end position="694"/>
    </location>
</feature>
<feature type="region of interest" description="Disordered" evidence="2">
    <location>
        <begin position="893"/>
        <end position="985"/>
    </location>
</feature>
<proteinExistence type="predicted"/>
<keyword evidence="5" id="KW-1185">Reference proteome</keyword>
<feature type="coiled-coil region" evidence="1">
    <location>
        <begin position="175"/>
        <end position="207"/>
    </location>
</feature>
<feature type="domain" description="PH" evidence="3">
    <location>
        <begin position="46"/>
        <end position="145"/>
    </location>
</feature>
<feature type="compositionally biased region" description="Gly residues" evidence="2">
    <location>
        <begin position="576"/>
        <end position="587"/>
    </location>
</feature>
<evidence type="ECO:0000313" key="4">
    <source>
        <dbReference type="EMBL" id="KAG5184318.1"/>
    </source>
</evidence>
<feature type="region of interest" description="Disordered" evidence="2">
    <location>
        <begin position="219"/>
        <end position="240"/>
    </location>
</feature>
<dbReference type="OrthoDB" id="43122at2759"/>
<evidence type="ECO:0000256" key="1">
    <source>
        <dbReference type="SAM" id="Coils"/>
    </source>
</evidence>
<dbReference type="SMART" id="SM00233">
    <property type="entry name" value="PH"/>
    <property type="match status" value="1"/>
</dbReference>
<feature type="compositionally biased region" description="Basic and acidic residues" evidence="2">
    <location>
        <begin position="1090"/>
        <end position="1103"/>
    </location>
</feature>
<feature type="compositionally biased region" description="Gly residues" evidence="2">
    <location>
        <begin position="698"/>
        <end position="711"/>
    </location>
</feature>
<keyword evidence="1" id="KW-0175">Coiled coil</keyword>
<feature type="region of interest" description="Disordered" evidence="2">
    <location>
        <begin position="1074"/>
        <end position="1116"/>
    </location>
</feature>
<evidence type="ECO:0000259" key="3">
    <source>
        <dbReference type="PROSITE" id="PS50003"/>
    </source>
</evidence>
<feature type="compositionally biased region" description="Low complexity" evidence="2">
    <location>
        <begin position="739"/>
        <end position="750"/>
    </location>
</feature>
<feature type="compositionally biased region" description="Gly residues" evidence="2">
    <location>
        <begin position="456"/>
        <end position="469"/>
    </location>
</feature>
<feature type="compositionally biased region" description="Low complexity" evidence="2">
    <location>
        <begin position="657"/>
        <end position="666"/>
    </location>
</feature>
<feature type="compositionally biased region" description="Basic residues" evidence="2">
    <location>
        <begin position="555"/>
        <end position="565"/>
    </location>
</feature>
<feature type="region of interest" description="Disordered" evidence="2">
    <location>
        <begin position="813"/>
        <end position="840"/>
    </location>
</feature>
<feature type="compositionally biased region" description="Gly residues" evidence="2">
    <location>
        <begin position="637"/>
        <end position="656"/>
    </location>
</feature>
<evidence type="ECO:0000313" key="5">
    <source>
        <dbReference type="Proteomes" id="UP000664859"/>
    </source>
</evidence>
<dbReference type="InterPro" id="IPR011993">
    <property type="entry name" value="PH-like_dom_sf"/>
</dbReference>
<feature type="region of interest" description="Disordered" evidence="2">
    <location>
        <begin position="684"/>
        <end position="711"/>
    </location>
</feature>
<sequence>MDNAPCRFAKKAISLGGLGLGSNDSHSSTLVVKSSPLRDAQTTKRLGVRSGWLLKRNEQRVWQPRFCVMVPHTYLYYFESENSAAPRGIIDLEPYSEIAAQQNDSSVVVLAPANDGGAGLRTFYFRAERAEGGQRWVSALRRERYAAVRAERDAYAGLQSEFARATGELRAARDAARAERDAALAKRDAALAKRDAARGKARAAERQCAEQLTQARELAAVAQGASSPPPPPRSEAAAPPFGDALQRTRDALAARAAARAAAQAQAASVSAAFDASGACRRPSYQICRDPLPAHKVYEWSSTMTAAQQIACRGSAVRTDVALFSLERARSLEHELRDARVLLQERDARIRQLESDLANESQVALGEQARQLREALLQAEQGQVNLGILAGERRALEGRAAALADQKRVLVREVRAARAALADAQRVNARLAAAYEALAASGAAAAASVSIAGSGGGGGGDGGNGDGGSTAGSSITGYGGGGGGDGSGDESSVHGRDSSRSGSRREDARSIDGDSVGHHSSSVSGVPSGGAEHAADAALHAAALKVDSDGGSSSRHGSRGAQRAHRLQQTPIRVSTRGGGGGSGGGGSSASEASRKRYAPAAEGGIWSLSGGQPSLNLFGTAADAGSSRSGPFSGANGPHGGGSDGGGGGGGGGGGSRRSSQDAGAAAEWVNSKFAGLTSRIMEHRRGSGGDRGAEAQGAGGDGSAQGGGGASHGGWGLNFFSASLGELEHIGSGRRSRAGSSHSAAGTSTPVDSGEPVAAAAAAAAAAAMTSPSGFAMPALPSFGRLMPGSGSSGGGSRRGQLRLSDLGIGDDEAIEESGGGGIHNGGSSRGGDSASAAPASDDAAAAAAAGVPLQALRCMRCGGTAAGPSDCTCTCAVPLLAVHSRNASTSSAHAHGEAGDWDGDCGDGRGGDGDGSSGGGGSGGGGTGGGSGGNSGGGGGGSGSGSGGSRGGGTGGGSGGDSDGGGGGSGSGTADAMRSGGSANAPFRAALESYGRNQASARPHSGQHHEGDSAKRAYLLTREQLELLAKMKMHAEHVDEPIESWTSRFCSHWKESLSPKKRSIDGVNEDMQTASNQPEAGLPLDAKSVQHGDEPVQKGDDGGQNGLGKRDSTRYPDLRIQCPHEAIVIEQCEEIWRIFGLNPAASC</sequence>
<feature type="region of interest" description="Disordered" evidence="2">
    <location>
        <begin position="456"/>
        <end position="596"/>
    </location>
</feature>
<feature type="compositionally biased region" description="Gly residues" evidence="2">
    <location>
        <begin position="476"/>
        <end position="485"/>
    </location>
</feature>
<dbReference type="Proteomes" id="UP000664859">
    <property type="component" value="Unassembled WGS sequence"/>
</dbReference>
<accession>A0A835Z0T3</accession>
<name>A0A835Z0T3_9STRA</name>
<dbReference type="EMBL" id="JAFCMP010000168">
    <property type="protein sequence ID" value="KAG5184318.1"/>
    <property type="molecule type" value="Genomic_DNA"/>
</dbReference>
<feature type="compositionally biased region" description="Low complexity" evidence="2">
    <location>
        <begin position="517"/>
        <end position="554"/>
    </location>
</feature>
<organism evidence="4 5">
    <name type="scientific">Tribonema minus</name>
    <dbReference type="NCBI Taxonomy" id="303371"/>
    <lineage>
        <taxon>Eukaryota</taxon>
        <taxon>Sar</taxon>
        <taxon>Stramenopiles</taxon>
        <taxon>Ochrophyta</taxon>
        <taxon>PX clade</taxon>
        <taxon>Xanthophyceae</taxon>
        <taxon>Tribonematales</taxon>
        <taxon>Tribonemataceae</taxon>
        <taxon>Tribonema</taxon>
    </lineage>
</organism>
<gene>
    <name evidence="4" type="ORF">JKP88DRAFT_277091</name>
</gene>
<dbReference type="SUPFAM" id="SSF50729">
    <property type="entry name" value="PH domain-like"/>
    <property type="match status" value="1"/>
</dbReference>
<dbReference type="Gene3D" id="2.30.29.30">
    <property type="entry name" value="Pleckstrin-homology domain (PH domain)/Phosphotyrosine-binding domain (PTB)"/>
    <property type="match status" value="1"/>
</dbReference>
<protein>
    <recommendedName>
        <fullName evidence="3">PH domain-containing protein</fullName>
    </recommendedName>
</protein>
<feature type="compositionally biased region" description="Gly residues" evidence="2">
    <location>
        <begin position="819"/>
        <end position="831"/>
    </location>
</feature>